<evidence type="ECO:0000313" key="3">
    <source>
        <dbReference type="Proteomes" id="UP001174909"/>
    </source>
</evidence>
<proteinExistence type="predicted"/>
<reference evidence="2" key="1">
    <citation type="submission" date="2023-03" db="EMBL/GenBank/DDBJ databases">
        <authorList>
            <person name="Steffen K."/>
            <person name="Cardenas P."/>
        </authorList>
    </citation>
    <scope>NUCLEOTIDE SEQUENCE</scope>
</reference>
<dbReference type="EMBL" id="CASHTH010002975">
    <property type="protein sequence ID" value="CAI8038091.1"/>
    <property type="molecule type" value="Genomic_DNA"/>
</dbReference>
<gene>
    <name evidence="2" type="ORF">GBAR_LOCUS21236</name>
</gene>
<evidence type="ECO:0000256" key="1">
    <source>
        <dbReference type="SAM" id="MobiDB-lite"/>
    </source>
</evidence>
<accession>A0AA35T0I5</accession>
<organism evidence="2 3">
    <name type="scientific">Geodia barretti</name>
    <name type="common">Barrett's horny sponge</name>
    <dbReference type="NCBI Taxonomy" id="519541"/>
    <lineage>
        <taxon>Eukaryota</taxon>
        <taxon>Metazoa</taxon>
        <taxon>Porifera</taxon>
        <taxon>Demospongiae</taxon>
        <taxon>Heteroscleromorpha</taxon>
        <taxon>Tetractinellida</taxon>
        <taxon>Astrophorina</taxon>
        <taxon>Geodiidae</taxon>
        <taxon>Geodia</taxon>
    </lineage>
</organism>
<dbReference type="AlphaFoldDB" id="A0AA35T0I5"/>
<comment type="caution">
    <text evidence="2">The sequence shown here is derived from an EMBL/GenBank/DDBJ whole genome shotgun (WGS) entry which is preliminary data.</text>
</comment>
<name>A0AA35T0I5_GEOBA</name>
<evidence type="ECO:0000313" key="2">
    <source>
        <dbReference type="EMBL" id="CAI8038091.1"/>
    </source>
</evidence>
<keyword evidence="3" id="KW-1185">Reference proteome</keyword>
<sequence>MQQRRLSNYGIGREQIRQGGGRGNGNDHFDELVGSTEFYVYQTPGRRVKGFDTLKLYVQAEGCEVLYTADAPPELSDHETLRITHRSAEPIPDAVLKRTHSWAHRNNFLHSFFKPLYR</sequence>
<dbReference type="Proteomes" id="UP001174909">
    <property type="component" value="Unassembled WGS sequence"/>
</dbReference>
<feature type="region of interest" description="Disordered" evidence="1">
    <location>
        <begin position="1"/>
        <end position="27"/>
    </location>
</feature>
<protein>
    <submittedName>
        <fullName evidence="2">Uncharacterized protein</fullName>
    </submittedName>
</protein>